<keyword evidence="1" id="KW-1133">Transmembrane helix</keyword>
<evidence type="ECO:0000256" key="1">
    <source>
        <dbReference type="SAM" id="Phobius"/>
    </source>
</evidence>
<comment type="caution">
    <text evidence="2">The sequence shown here is derived from an EMBL/GenBank/DDBJ whole genome shotgun (WGS) entry which is preliminary data.</text>
</comment>
<dbReference type="AlphaFoldDB" id="A0A6L2KYL8"/>
<reference evidence="2" key="1">
    <citation type="journal article" date="2019" name="Sci. Rep.">
        <title>Draft genome of Tanacetum cinerariifolium, the natural source of mosquito coil.</title>
        <authorList>
            <person name="Yamashiro T."/>
            <person name="Shiraishi A."/>
            <person name="Satake H."/>
            <person name="Nakayama K."/>
        </authorList>
    </citation>
    <scope>NUCLEOTIDE SEQUENCE</scope>
</reference>
<organism evidence="2">
    <name type="scientific">Tanacetum cinerariifolium</name>
    <name type="common">Dalmatian daisy</name>
    <name type="synonym">Chrysanthemum cinerariifolium</name>
    <dbReference type="NCBI Taxonomy" id="118510"/>
    <lineage>
        <taxon>Eukaryota</taxon>
        <taxon>Viridiplantae</taxon>
        <taxon>Streptophyta</taxon>
        <taxon>Embryophyta</taxon>
        <taxon>Tracheophyta</taxon>
        <taxon>Spermatophyta</taxon>
        <taxon>Magnoliopsida</taxon>
        <taxon>eudicotyledons</taxon>
        <taxon>Gunneridae</taxon>
        <taxon>Pentapetalae</taxon>
        <taxon>asterids</taxon>
        <taxon>campanulids</taxon>
        <taxon>Asterales</taxon>
        <taxon>Asteraceae</taxon>
        <taxon>Asteroideae</taxon>
        <taxon>Anthemideae</taxon>
        <taxon>Anthemidinae</taxon>
        <taxon>Tanacetum</taxon>
    </lineage>
</organism>
<keyword evidence="1" id="KW-0472">Membrane</keyword>
<sequence>MQERKESFTICGFPASDWVVKKVVFIHVRCYISLITHVMLKGKGCQELGYFVVVSNLWLVMIFWLPINQNSDHN</sequence>
<proteinExistence type="predicted"/>
<protein>
    <submittedName>
        <fullName evidence="2">Uncharacterized protein</fullName>
    </submittedName>
</protein>
<feature type="transmembrane region" description="Helical" evidence="1">
    <location>
        <begin position="48"/>
        <end position="67"/>
    </location>
</feature>
<accession>A0A6L2KYL8</accession>
<keyword evidence="1" id="KW-0812">Transmembrane</keyword>
<gene>
    <name evidence="2" type="ORF">Tci_026576</name>
</gene>
<dbReference type="EMBL" id="BKCJ010003358">
    <property type="protein sequence ID" value="GEU54598.1"/>
    <property type="molecule type" value="Genomic_DNA"/>
</dbReference>
<evidence type="ECO:0000313" key="2">
    <source>
        <dbReference type="EMBL" id="GEU54598.1"/>
    </source>
</evidence>
<name>A0A6L2KYL8_TANCI</name>